<gene>
    <name evidence="1" type="ORF">OR16_38040</name>
</gene>
<evidence type="ECO:0000313" key="2">
    <source>
        <dbReference type="Proteomes" id="UP000005808"/>
    </source>
</evidence>
<sequence>MFGRFMPTEGKFFEYFNQHA</sequence>
<evidence type="ECO:0000313" key="1">
    <source>
        <dbReference type="EMBL" id="EHP38294.1"/>
    </source>
</evidence>
<proteinExistence type="predicted"/>
<feature type="non-terminal residue" evidence="1">
    <location>
        <position position="20"/>
    </location>
</feature>
<protein>
    <submittedName>
        <fullName evidence="1">Phosphate transport regulator</fullName>
    </submittedName>
</protein>
<dbReference type="Proteomes" id="UP000005808">
    <property type="component" value="Unassembled WGS sequence"/>
</dbReference>
<dbReference type="EMBL" id="AHJE01000135">
    <property type="protein sequence ID" value="EHP38294.1"/>
    <property type="molecule type" value="Genomic_DNA"/>
</dbReference>
<organism evidence="1 2">
    <name type="scientific">Cupriavidus basilensis OR16</name>
    <dbReference type="NCBI Taxonomy" id="1127483"/>
    <lineage>
        <taxon>Bacteria</taxon>
        <taxon>Pseudomonadati</taxon>
        <taxon>Pseudomonadota</taxon>
        <taxon>Betaproteobacteria</taxon>
        <taxon>Burkholderiales</taxon>
        <taxon>Burkholderiaceae</taxon>
        <taxon>Cupriavidus</taxon>
    </lineage>
</organism>
<accession>H1SGS1</accession>
<name>H1SGS1_9BURK</name>
<comment type="caution">
    <text evidence="1">The sequence shown here is derived from an EMBL/GenBank/DDBJ whole genome shotgun (WGS) entry which is preliminary data.</text>
</comment>
<reference evidence="1 2" key="1">
    <citation type="journal article" date="2012" name="J. Bacteriol.">
        <title>De Novo Genome Project of Cupriavidus basilensis OR16.</title>
        <authorList>
            <person name="Cserhati M."/>
            <person name="Kriszt B."/>
            <person name="Szoboszlay S."/>
            <person name="Toth A."/>
            <person name="Szabo I."/>
            <person name="Tancsics A."/>
            <person name="Nagy I."/>
            <person name="Horvath B."/>
            <person name="Nagy I."/>
            <person name="Kukolya J."/>
        </authorList>
    </citation>
    <scope>NUCLEOTIDE SEQUENCE [LARGE SCALE GENOMIC DNA]</scope>
    <source>
        <strain evidence="1 2">OR16</strain>
    </source>
</reference>
<dbReference type="AlphaFoldDB" id="H1SGS1"/>